<reference evidence="5" key="2">
    <citation type="journal article" date="2017" name="Genome Announc.">
        <title>High-Quality Draft Genome Sequence of Burkholderia contaminans CH-1, a Gram-Negative Bacterium That Metabolizes 2-Azahypoxanthine, a Plant Growth-Regulating Compound.</title>
        <authorList>
            <person name="Choi J.-H."/>
            <person name="Sugiura H."/>
            <person name="Moriuchi R."/>
            <person name="Kawagishi H."/>
            <person name="Dohra H."/>
        </authorList>
    </citation>
    <scope>NUCLEOTIDE SEQUENCE</scope>
    <source>
        <strain evidence="5">CH-1</strain>
    </source>
</reference>
<accession>A0A250LEA1</accession>
<dbReference type="FunFam" id="1.10.10.10:FF:000001">
    <property type="entry name" value="LysR family transcriptional regulator"/>
    <property type="match status" value="1"/>
</dbReference>
<dbReference type="CDD" id="cd08422">
    <property type="entry name" value="PBP2_CrgA_like"/>
    <property type="match status" value="1"/>
</dbReference>
<dbReference type="EMBL" id="AP018358">
    <property type="protein sequence ID" value="BBA41881.1"/>
    <property type="molecule type" value="Genomic_DNA"/>
</dbReference>
<protein>
    <submittedName>
        <fullName evidence="5">LysR family transcriptional regulator</fullName>
    </submittedName>
</protein>
<dbReference type="Pfam" id="PF00126">
    <property type="entry name" value="HTH_1"/>
    <property type="match status" value="1"/>
</dbReference>
<dbReference type="InterPro" id="IPR036388">
    <property type="entry name" value="WH-like_DNA-bd_sf"/>
</dbReference>
<dbReference type="Pfam" id="PF03466">
    <property type="entry name" value="LysR_substrate"/>
    <property type="match status" value="1"/>
</dbReference>
<evidence type="ECO:0000256" key="4">
    <source>
        <dbReference type="ARBA" id="ARBA00023163"/>
    </source>
</evidence>
<dbReference type="GO" id="GO:0043565">
    <property type="term" value="F:sequence-specific DNA binding"/>
    <property type="evidence" value="ECO:0007669"/>
    <property type="project" value="TreeGrafter"/>
</dbReference>
<gene>
    <name evidence="5" type="ORF">BCCH1_43490</name>
</gene>
<dbReference type="GO" id="GO:0003700">
    <property type="term" value="F:DNA-binding transcription factor activity"/>
    <property type="evidence" value="ECO:0007669"/>
    <property type="project" value="InterPro"/>
</dbReference>
<keyword evidence="3" id="KW-0238">DNA-binding</keyword>
<dbReference type="SUPFAM" id="SSF53850">
    <property type="entry name" value="Periplasmic binding protein-like II"/>
    <property type="match status" value="1"/>
</dbReference>
<evidence type="ECO:0000256" key="2">
    <source>
        <dbReference type="ARBA" id="ARBA00023015"/>
    </source>
</evidence>
<reference evidence="5" key="1">
    <citation type="journal article" date="2016" name="Biosci. Biotechnol. Biochem.">
        <title>Bioconversion of AHX to AOH by resting cells of Burkholderia contaminans CH-1.</title>
        <authorList>
            <person name="Choi J.H."/>
            <person name="Kikuchi A."/>
            <person name="Pumkaeo P."/>
            <person name="Hirai H."/>
            <person name="Tokuyama S."/>
            <person name="Kawagishi H."/>
        </authorList>
    </citation>
    <scope>NUCLEOTIDE SEQUENCE</scope>
    <source>
        <strain evidence="5">CH-1</strain>
    </source>
</reference>
<evidence type="ECO:0000256" key="3">
    <source>
        <dbReference type="ARBA" id="ARBA00023125"/>
    </source>
</evidence>
<dbReference type="InterPro" id="IPR036390">
    <property type="entry name" value="WH_DNA-bd_sf"/>
</dbReference>
<dbReference type="Gene3D" id="1.10.10.10">
    <property type="entry name" value="Winged helix-like DNA-binding domain superfamily/Winged helix DNA-binding domain"/>
    <property type="match status" value="1"/>
</dbReference>
<dbReference type="AlphaFoldDB" id="A0A250LEA1"/>
<dbReference type="PROSITE" id="PS50931">
    <property type="entry name" value="HTH_LYSR"/>
    <property type="match status" value="1"/>
</dbReference>
<dbReference type="InterPro" id="IPR058163">
    <property type="entry name" value="LysR-type_TF_proteobact-type"/>
</dbReference>
<evidence type="ECO:0000313" key="5">
    <source>
        <dbReference type="EMBL" id="BBA41881.1"/>
    </source>
</evidence>
<comment type="similarity">
    <text evidence="1">Belongs to the LysR transcriptional regulatory family.</text>
</comment>
<dbReference type="PANTHER" id="PTHR30537">
    <property type="entry name" value="HTH-TYPE TRANSCRIPTIONAL REGULATOR"/>
    <property type="match status" value="1"/>
</dbReference>
<evidence type="ECO:0000256" key="1">
    <source>
        <dbReference type="ARBA" id="ARBA00009437"/>
    </source>
</evidence>
<dbReference type="SUPFAM" id="SSF46785">
    <property type="entry name" value="Winged helix' DNA-binding domain"/>
    <property type="match status" value="1"/>
</dbReference>
<dbReference type="GO" id="GO:0006351">
    <property type="term" value="P:DNA-templated transcription"/>
    <property type="evidence" value="ECO:0007669"/>
    <property type="project" value="TreeGrafter"/>
</dbReference>
<name>A0A250LEA1_9BURK</name>
<organism evidence="5">
    <name type="scientific">Burkholderia contaminans</name>
    <dbReference type="NCBI Taxonomy" id="488447"/>
    <lineage>
        <taxon>Bacteria</taxon>
        <taxon>Pseudomonadati</taxon>
        <taxon>Pseudomonadota</taxon>
        <taxon>Betaproteobacteria</taxon>
        <taxon>Burkholderiales</taxon>
        <taxon>Burkholderiaceae</taxon>
        <taxon>Burkholderia</taxon>
        <taxon>Burkholderia cepacia complex</taxon>
    </lineage>
</organism>
<dbReference type="Gene3D" id="3.40.190.290">
    <property type="match status" value="1"/>
</dbReference>
<sequence length="341" mass="37221">MGGKPSLGKAGGPEKAVQLDSLFRILNNQWMNQQNVQALWPHIHSLTVLAAAGSFTAAAQRLGISKAAMSQRIADLEKAAGVPLVRRTTRSVRLTDAGQTLVDSTRDAFESIGQHFARVKDLAGEPRGLLRVTVPVALGRQQVVPHLPDFLRQHPGVQIELDLSDRLHSLTQEGFDLAIRHTTTAPQTHVAWKLCDTRSLLVASRDYLDARGAPRHPGELVEHSCLCYLRDNEPAAWSFEPHGRRRERVSVPVRGSFAANNSEAMREAALGGIGIALLPDFSAQRDLDAGRLVALLDGWRPSGAFGDHIFAIRPYSPVVPRAVRALVRHLRERLAGGFSGT</sequence>
<dbReference type="InterPro" id="IPR000847">
    <property type="entry name" value="LysR_HTH_N"/>
</dbReference>
<dbReference type="PRINTS" id="PR00039">
    <property type="entry name" value="HTHLYSR"/>
</dbReference>
<keyword evidence="2" id="KW-0805">Transcription regulation</keyword>
<dbReference type="InterPro" id="IPR005119">
    <property type="entry name" value="LysR_subst-bd"/>
</dbReference>
<keyword evidence="4" id="KW-0804">Transcription</keyword>
<proteinExistence type="inferred from homology"/>
<dbReference type="PANTHER" id="PTHR30537:SF5">
    <property type="entry name" value="HTH-TYPE TRANSCRIPTIONAL ACTIVATOR TTDR-RELATED"/>
    <property type="match status" value="1"/>
</dbReference>